<dbReference type="RefSeq" id="WP_053255973.1">
    <property type="nucleotide sequence ID" value="NZ_CBCRXZ010000002.1"/>
</dbReference>
<dbReference type="GeneID" id="61639073"/>
<dbReference type="AlphaFoldDB" id="A0A3M3XSZ9"/>
<dbReference type="EMBL" id="LS483372">
    <property type="protein sequence ID" value="SQF91755.1"/>
    <property type="molecule type" value="Genomic_DNA"/>
</dbReference>
<sequence length="414" mass="45287">MRGISPYYGSSPASFSGLPGIIGRFGESHAFPKDDIPAWKKLNIYREFSASLASDTERGVLTPGGKELLDALVLPDAAKQPHVTVYTFNVGRHQAKDMFMVKREPIVPGKVNFVLWMQQKDFKSNHEFKSYREIDNFLKDLPKKPETFNAFLAHFGDKAESAPVSAAVQALACAPEGSAPKVLMGPGKQIIGNVFEHLNQFSANPTQCIFVNGLVNQQLESIDAGKPTFSGVRPDGEKVVYRYDYHGNLLGSGNRGNFYFLKNGAHSQLPLVPITLAQFRALVFRERGDLSAVINVVANFLEKPFTGVSAFLQMLGVDKATADTVQQGLDNPVNAVLLFLNKNNDIGKVFGLPKSEMDQALTVFATTAQGFVPGYGTYRTVAAVIAKILKQVPLTEQDIREAAHGLDVKVEIKP</sequence>
<evidence type="ECO:0000313" key="1">
    <source>
        <dbReference type="EMBL" id="SQF91755.1"/>
    </source>
</evidence>
<proteinExistence type="predicted"/>
<gene>
    <name evidence="1" type="ORF">NCTC10038_03181</name>
</gene>
<reference evidence="1 2" key="1">
    <citation type="submission" date="2018-06" db="EMBL/GenBank/DDBJ databases">
        <authorList>
            <consortium name="Pathogen Informatics"/>
            <person name="Doyle S."/>
        </authorList>
    </citation>
    <scope>NUCLEOTIDE SEQUENCE [LARGE SCALE GENOMIC DNA]</scope>
    <source>
        <strain evidence="1 2">NCTC10038</strain>
    </source>
</reference>
<organism evidence="1 2">
    <name type="scientific">Pseudomonas fluorescens</name>
    <dbReference type="NCBI Taxonomy" id="294"/>
    <lineage>
        <taxon>Bacteria</taxon>
        <taxon>Pseudomonadati</taxon>
        <taxon>Pseudomonadota</taxon>
        <taxon>Gammaproteobacteria</taxon>
        <taxon>Pseudomonadales</taxon>
        <taxon>Pseudomonadaceae</taxon>
        <taxon>Pseudomonas</taxon>
    </lineage>
</organism>
<name>A0A3M3XSZ9_PSEFL</name>
<protein>
    <submittedName>
        <fullName evidence="1">Uncharacterized protein</fullName>
    </submittedName>
</protein>
<accession>A0A3M3XSZ9</accession>
<evidence type="ECO:0000313" key="2">
    <source>
        <dbReference type="Proteomes" id="UP000248640"/>
    </source>
</evidence>
<dbReference type="Proteomes" id="UP000248640">
    <property type="component" value="Chromosome 1"/>
</dbReference>